<keyword evidence="5" id="KW-1185">Reference proteome</keyword>
<organism evidence="5 9">
    <name type="scientific">Lingula anatina</name>
    <name type="common">Brachiopod</name>
    <name type="synonym">Lingula unguis</name>
    <dbReference type="NCBI Taxonomy" id="7574"/>
    <lineage>
        <taxon>Eukaryota</taxon>
        <taxon>Metazoa</taxon>
        <taxon>Spiralia</taxon>
        <taxon>Lophotrochozoa</taxon>
        <taxon>Brachiopoda</taxon>
        <taxon>Linguliformea</taxon>
        <taxon>Lingulata</taxon>
        <taxon>Lingulida</taxon>
        <taxon>Linguloidea</taxon>
        <taxon>Lingulidae</taxon>
        <taxon>Lingula</taxon>
    </lineage>
</organism>
<evidence type="ECO:0000256" key="3">
    <source>
        <dbReference type="SAM" id="MobiDB-lite"/>
    </source>
</evidence>
<dbReference type="RefSeq" id="XP_013381317.1">
    <property type="nucleotide sequence ID" value="XM_013525863.1"/>
</dbReference>
<dbReference type="PROSITE" id="PS01209">
    <property type="entry name" value="LDLRA_1"/>
    <property type="match status" value="1"/>
</dbReference>
<accession>A0A1S3H5R2</accession>
<dbReference type="Proteomes" id="UP000085678">
    <property type="component" value="Unplaced"/>
</dbReference>
<feature type="signal peptide" evidence="4">
    <location>
        <begin position="1"/>
        <end position="22"/>
    </location>
</feature>
<proteinExistence type="predicted"/>
<reference evidence="6 7" key="1">
    <citation type="submission" date="2025-04" db="UniProtKB">
        <authorList>
            <consortium name="RefSeq"/>
        </authorList>
    </citation>
    <scope>IDENTIFICATION</scope>
    <source>
        <tissue evidence="6 7">Gonads</tissue>
    </source>
</reference>
<dbReference type="SUPFAM" id="SSF57424">
    <property type="entry name" value="LDL receptor-like module"/>
    <property type="match status" value="1"/>
</dbReference>
<evidence type="ECO:0000313" key="12">
    <source>
        <dbReference type="RefSeq" id="XP_013381315.1"/>
    </source>
</evidence>
<feature type="compositionally biased region" description="Basic residues" evidence="3">
    <location>
        <begin position="33"/>
        <end position="42"/>
    </location>
</feature>
<evidence type="ECO:0000313" key="6">
    <source>
        <dbReference type="RefSeq" id="XP_013381308.1"/>
    </source>
</evidence>
<protein>
    <submittedName>
        <fullName evidence="6 7">Uncharacterized protein LOC106152324</fullName>
    </submittedName>
</protein>
<feature type="region of interest" description="Disordered" evidence="3">
    <location>
        <begin position="23"/>
        <end position="46"/>
    </location>
</feature>
<gene>
    <name evidence="6 7 8 9 10 11 12 13 14 15 16" type="primary">LOC106152324</name>
</gene>
<dbReference type="RefSeq" id="XP_013381312.1">
    <property type="nucleotide sequence ID" value="XM_013525858.1"/>
</dbReference>
<dbReference type="Gene3D" id="2.40.128.620">
    <property type="match status" value="1"/>
</dbReference>
<dbReference type="CDD" id="cd00112">
    <property type="entry name" value="LDLa"/>
    <property type="match status" value="1"/>
</dbReference>
<keyword evidence="1" id="KW-1015">Disulfide bond</keyword>
<dbReference type="RefSeq" id="XP_013381313.1">
    <property type="nucleotide sequence ID" value="XM_013525859.1"/>
</dbReference>
<dbReference type="RefSeq" id="XP_013381318.1">
    <property type="nucleotide sequence ID" value="XM_013525864.1"/>
</dbReference>
<dbReference type="RefSeq" id="XP_013381308.1">
    <property type="nucleotide sequence ID" value="XM_013525854.1"/>
</dbReference>
<dbReference type="RefSeq" id="XP_013381316.1">
    <property type="nucleotide sequence ID" value="XM_013525862.1"/>
</dbReference>
<dbReference type="GO" id="GO:0043195">
    <property type="term" value="C:terminal bouton"/>
    <property type="evidence" value="ECO:0007669"/>
    <property type="project" value="TreeGrafter"/>
</dbReference>
<evidence type="ECO:0000313" key="10">
    <source>
        <dbReference type="RefSeq" id="XP_013381313.1"/>
    </source>
</evidence>
<evidence type="ECO:0000313" key="8">
    <source>
        <dbReference type="RefSeq" id="XP_013381310.1"/>
    </source>
</evidence>
<dbReference type="AlphaFoldDB" id="A0A1S3H5R2"/>
<dbReference type="PROSITE" id="PS50068">
    <property type="entry name" value="LDLRA_2"/>
    <property type="match status" value="1"/>
</dbReference>
<dbReference type="KEGG" id="lak:106152324"/>
<evidence type="ECO:0000313" key="13">
    <source>
        <dbReference type="RefSeq" id="XP_013381316.1"/>
    </source>
</evidence>
<keyword evidence="4" id="KW-0732">Signal</keyword>
<evidence type="ECO:0000256" key="1">
    <source>
        <dbReference type="ARBA" id="ARBA00023157"/>
    </source>
</evidence>
<name>A0A1S3H5R2_LINAN</name>
<dbReference type="PANTHER" id="PTHR21105">
    <property type="entry name" value="GH16255P"/>
    <property type="match status" value="1"/>
</dbReference>
<evidence type="ECO:0000313" key="7">
    <source>
        <dbReference type="RefSeq" id="XP_013381309.1"/>
    </source>
</evidence>
<dbReference type="GO" id="GO:0030297">
    <property type="term" value="F:transmembrane receptor protein tyrosine kinase activator activity"/>
    <property type="evidence" value="ECO:0007669"/>
    <property type="project" value="TreeGrafter"/>
</dbReference>
<dbReference type="PANTHER" id="PTHR21105:SF0">
    <property type="entry name" value="GH16255P"/>
    <property type="match status" value="1"/>
</dbReference>
<evidence type="ECO:0000313" key="9">
    <source>
        <dbReference type="RefSeq" id="XP_013381312.1"/>
    </source>
</evidence>
<dbReference type="InterPro" id="IPR002172">
    <property type="entry name" value="LDrepeatLR_classA_rpt"/>
</dbReference>
<dbReference type="RefSeq" id="XP_013381315.1">
    <property type="nucleotide sequence ID" value="XM_013525861.1"/>
</dbReference>
<dbReference type="RefSeq" id="XP_013381314.1">
    <property type="nucleotide sequence ID" value="XM_013525860.1"/>
</dbReference>
<sequence length="187" mass="21499">MRWPDALFLLHIFITCLSMVGSAPTPDSTQRSSQHRRHRKHKAQSERQLRMLHRLINHIMPNAKNLLTLAKIRKTELGEGESFGRYAEPEDNQQYDIPKIACPAAEDGVELLACPTPDANGRFKCIDDHALCDNKNHCPNGEDEDRTICMFHKMTMNYINKLTDTLIEVNSKLRTRKRKKDDDSTNS</sequence>
<evidence type="ECO:0000313" key="16">
    <source>
        <dbReference type="RefSeq" id="XP_013381319.1"/>
    </source>
</evidence>
<dbReference type="GeneID" id="106152324"/>
<dbReference type="GO" id="GO:0043410">
    <property type="term" value="P:positive regulation of MAPK cascade"/>
    <property type="evidence" value="ECO:0007669"/>
    <property type="project" value="TreeGrafter"/>
</dbReference>
<dbReference type="RefSeq" id="XP_013381319.1">
    <property type="nucleotide sequence ID" value="XM_013525865.1"/>
</dbReference>
<dbReference type="InterPro" id="IPR036055">
    <property type="entry name" value="LDL_receptor-like_sf"/>
</dbReference>
<dbReference type="InterPro" id="IPR023415">
    <property type="entry name" value="LDLR_class-A_CS"/>
</dbReference>
<evidence type="ECO:0000313" key="14">
    <source>
        <dbReference type="RefSeq" id="XP_013381317.1"/>
    </source>
</evidence>
<evidence type="ECO:0000313" key="5">
    <source>
        <dbReference type="Proteomes" id="UP000085678"/>
    </source>
</evidence>
<comment type="caution">
    <text evidence="2">Lacks conserved residue(s) required for the propagation of feature annotation.</text>
</comment>
<evidence type="ECO:0000256" key="4">
    <source>
        <dbReference type="SAM" id="SignalP"/>
    </source>
</evidence>
<dbReference type="OrthoDB" id="6417936at2759"/>
<dbReference type="RefSeq" id="XP_013381310.1">
    <property type="nucleotide sequence ID" value="XM_013525856.1"/>
</dbReference>
<evidence type="ECO:0000256" key="2">
    <source>
        <dbReference type="PROSITE-ProRule" id="PRU00124"/>
    </source>
</evidence>
<evidence type="ECO:0000313" key="15">
    <source>
        <dbReference type="RefSeq" id="XP_013381318.1"/>
    </source>
</evidence>
<dbReference type="RefSeq" id="XP_013381309.1">
    <property type="nucleotide sequence ID" value="XM_013525855.1"/>
</dbReference>
<evidence type="ECO:0000313" key="11">
    <source>
        <dbReference type="RefSeq" id="XP_013381314.1"/>
    </source>
</evidence>
<feature type="chain" id="PRO_5014545700" evidence="4">
    <location>
        <begin position="23"/>
        <end position="187"/>
    </location>
</feature>